<evidence type="ECO:0000313" key="3">
    <source>
        <dbReference type="Proteomes" id="UP000243535"/>
    </source>
</evidence>
<dbReference type="Pfam" id="PF01656">
    <property type="entry name" value="CbiA"/>
    <property type="match status" value="1"/>
</dbReference>
<dbReference type="OrthoDB" id="69313at2"/>
<protein>
    <submittedName>
        <fullName evidence="2">Cellulose biosynthesis protein BcsQ</fullName>
    </submittedName>
</protein>
<organism evidence="2 3">
    <name type="scientific">Gulbenkiania indica</name>
    <dbReference type="NCBI Taxonomy" id="375574"/>
    <lineage>
        <taxon>Bacteria</taxon>
        <taxon>Pseudomonadati</taxon>
        <taxon>Pseudomonadota</taxon>
        <taxon>Betaproteobacteria</taxon>
        <taxon>Neisseriales</taxon>
        <taxon>Chromobacteriaceae</taxon>
        <taxon>Gulbenkiania</taxon>
    </lineage>
</organism>
<keyword evidence="3" id="KW-1185">Reference proteome</keyword>
<gene>
    <name evidence="2" type="ORF">Ga0061063_0960</name>
</gene>
<dbReference type="EMBL" id="CYHA01000002">
    <property type="protein sequence ID" value="CUA82105.1"/>
    <property type="molecule type" value="Genomic_DNA"/>
</dbReference>
<dbReference type="RefSeq" id="WP_055433475.1">
    <property type="nucleotide sequence ID" value="NZ_CYHA01000002.1"/>
</dbReference>
<dbReference type="PANTHER" id="PTHR13696">
    <property type="entry name" value="P-LOOP CONTAINING NUCLEOSIDE TRIPHOSPHATE HYDROLASE"/>
    <property type="match status" value="1"/>
</dbReference>
<dbReference type="InterPro" id="IPR050678">
    <property type="entry name" value="DNA_Partitioning_ATPase"/>
</dbReference>
<name>A0A0K6GTN9_9NEIS</name>
<dbReference type="PANTHER" id="PTHR13696:SF96">
    <property type="entry name" value="COBQ_COBB_MIND_PARA NUCLEOTIDE BINDING DOMAIN-CONTAINING PROTEIN"/>
    <property type="match status" value="1"/>
</dbReference>
<proteinExistence type="predicted"/>
<feature type="domain" description="CobQ/CobB/MinD/ParA nucleotide binding" evidence="1">
    <location>
        <begin position="5"/>
        <end position="181"/>
    </location>
</feature>
<evidence type="ECO:0000259" key="1">
    <source>
        <dbReference type="Pfam" id="PF01656"/>
    </source>
</evidence>
<accession>A0A0K6GTN9</accession>
<reference evidence="3" key="1">
    <citation type="submission" date="2015-08" db="EMBL/GenBank/DDBJ databases">
        <authorList>
            <person name="Varghese N."/>
        </authorList>
    </citation>
    <scope>NUCLEOTIDE SEQUENCE [LARGE SCALE GENOMIC DNA]</scope>
    <source>
        <strain evidence="3">DSM 17901</strain>
    </source>
</reference>
<dbReference type="STRING" id="375574.GCA_001418035_00752"/>
<dbReference type="SUPFAM" id="SSF52540">
    <property type="entry name" value="P-loop containing nucleoside triphosphate hydrolases"/>
    <property type="match status" value="1"/>
</dbReference>
<dbReference type="AlphaFoldDB" id="A0A0K6GTN9"/>
<dbReference type="Proteomes" id="UP000243535">
    <property type="component" value="Unassembled WGS sequence"/>
</dbReference>
<dbReference type="CDD" id="cd02042">
    <property type="entry name" value="ParAB_family"/>
    <property type="match status" value="1"/>
</dbReference>
<dbReference type="InterPro" id="IPR027417">
    <property type="entry name" value="P-loop_NTPase"/>
</dbReference>
<dbReference type="Gene3D" id="3.40.50.300">
    <property type="entry name" value="P-loop containing nucleotide triphosphate hydrolases"/>
    <property type="match status" value="1"/>
</dbReference>
<dbReference type="PIRSF" id="PIRSF009320">
    <property type="entry name" value="Nuc_binding_HP_1000"/>
    <property type="match status" value="1"/>
</dbReference>
<dbReference type="InterPro" id="IPR002586">
    <property type="entry name" value="CobQ/CobB/MinD/ParA_Nub-bd_dom"/>
</dbReference>
<evidence type="ECO:0000313" key="2">
    <source>
        <dbReference type="EMBL" id="CUA82105.1"/>
    </source>
</evidence>
<sequence length="212" mass="22782">MILLVGGEKGGAGKSTLGSNLAVVMAKRGVDVMLLDADPQGTASKWIGRRNDAGLPVIHCAQKTGEVFATAKDLAKRYELVIIDAGGRDSKELRSAMMAADVMLMPIQASIADLETLEHMSEVIGMAKSINMGLQVKAVITRAPTNPSITEVAEARELLADYPEIELAGSIIRDRKIYRDALLEGRGVVEMDNGKARAEVQLLSYEIFGEVE</sequence>